<dbReference type="HOGENOM" id="CLU_1722164_0_0_1"/>
<dbReference type="VEuPathDB" id="FungiDB:PV07_05114"/>
<accession>A0A0D2D0H1</accession>
<reference evidence="1 2" key="1">
    <citation type="submission" date="2015-01" db="EMBL/GenBank/DDBJ databases">
        <title>The Genome Sequence of Cladophialophora immunda CBS83496.</title>
        <authorList>
            <consortium name="The Broad Institute Genomics Platform"/>
            <person name="Cuomo C."/>
            <person name="de Hoog S."/>
            <person name="Gorbushina A."/>
            <person name="Stielow B."/>
            <person name="Teixiera M."/>
            <person name="Abouelleil A."/>
            <person name="Chapman S.B."/>
            <person name="Priest M."/>
            <person name="Young S.K."/>
            <person name="Wortman J."/>
            <person name="Nusbaum C."/>
            <person name="Birren B."/>
        </authorList>
    </citation>
    <scope>NUCLEOTIDE SEQUENCE [LARGE SCALE GENOMIC DNA]</scope>
    <source>
        <strain evidence="1 2">CBS 83496</strain>
    </source>
</reference>
<dbReference type="RefSeq" id="XP_016249505.1">
    <property type="nucleotide sequence ID" value="XM_016391986.1"/>
</dbReference>
<protein>
    <submittedName>
        <fullName evidence="1">Uncharacterized protein</fullName>
    </submittedName>
</protein>
<organism evidence="1 2">
    <name type="scientific">Cladophialophora immunda</name>
    <dbReference type="NCBI Taxonomy" id="569365"/>
    <lineage>
        <taxon>Eukaryota</taxon>
        <taxon>Fungi</taxon>
        <taxon>Dikarya</taxon>
        <taxon>Ascomycota</taxon>
        <taxon>Pezizomycotina</taxon>
        <taxon>Eurotiomycetes</taxon>
        <taxon>Chaetothyriomycetidae</taxon>
        <taxon>Chaetothyriales</taxon>
        <taxon>Herpotrichiellaceae</taxon>
        <taxon>Cladophialophora</taxon>
    </lineage>
</organism>
<sequence>MTPAAWGLAGRQLGLRAPHTNILSRSHLRVRKHTDVESARIYFEESSMASTVWNIIKRRMPQQVVDDFDENMARIILRRMDGGVAGNEYSLWSPDQRKGFRFTLPEAVPCSIGCAMNYARFPHVEKGANTYVCAIATISTADPDTSGNFFVA</sequence>
<dbReference type="AlphaFoldDB" id="A0A0D2D0H1"/>
<dbReference type="EMBL" id="KN847042">
    <property type="protein sequence ID" value="KIW29289.1"/>
    <property type="molecule type" value="Genomic_DNA"/>
</dbReference>
<dbReference type="GeneID" id="27344308"/>
<evidence type="ECO:0000313" key="2">
    <source>
        <dbReference type="Proteomes" id="UP000054466"/>
    </source>
</evidence>
<name>A0A0D2D0H1_9EURO</name>
<dbReference type="STRING" id="569365.A0A0D2D0H1"/>
<gene>
    <name evidence="1" type="ORF">PV07_05114</name>
</gene>
<proteinExistence type="predicted"/>
<keyword evidence="2" id="KW-1185">Reference proteome</keyword>
<evidence type="ECO:0000313" key="1">
    <source>
        <dbReference type="EMBL" id="KIW29289.1"/>
    </source>
</evidence>
<dbReference type="OrthoDB" id="4540818at2759"/>
<dbReference type="Proteomes" id="UP000054466">
    <property type="component" value="Unassembled WGS sequence"/>
</dbReference>